<dbReference type="Gene3D" id="1.25.40.420">
    <property type="match status" value="1"/>
</dbReference>
<keyword evidence="5" id="KW-1185">Reference proteome</keyword>
<dbReference type="Pfam" id="PF00651">
    <property type="entry name" value="BTB"/>
    <property type="match status" value="1"/>
</dbReference>
<name>A0A6J1C156_MOMCH</name>
<gene>
    <name evidence="6" type="primary">LOC111006478</name>
</gene>
<accession>A0A6J1C156</accession>
<dbReference type="InterPro" id="IPR000210">
    <property type="entry name" value="BTB/POZ_dom"/>
</dbReference>
<evidence type="ECO:0000313" key="5">
    <source>
        <dbReference type="Proteomes" id="UP000504603"/>
    </source>
</evidence>
<dbReference type="PANTHER" id="PTHR47274:SF1">
    <property type="entry name" value="BTB_POZ DOMAIN CONTAINING PROTEIN, EXPRESSED"/>
    <property type="match status" value="1"/>
</dbReference>
<organism evidence="5 6">
    <name type="scientific">Momordica charantia</name>
    <name type="common">Bitter gourd</name>
    <name type="synonym">Balsam pear</name>
    <dbReference type="NCBI Taxonomy" id="3673"/>
    <lineage>
        <taxon>Eukaryota</taxon>
        <taxon>Viridiplantae</taxon>
        <taxon>Streptophyta</taxon>
        <taxon>Embryophyta</taxon>
        <taxon>Tracheophyta</taxon>
        <taxon>Spermatophyta</taxon>
        <taxon>Magnoliopsida</taxon>
        <taxon>eudicotyledons</taxon>
        <taxon>Gunneridae</taxon>
        <taxon>Pentapetalae</taxon>
        <taxon>rosids</taxon>
        <taxon>fabids</taxon>
        <taxon>Cucurbitales</taxon>
        <taxon>Cucurbitaceae</taxon>
        <taxon>Momordiceae</taxon>
        <taxon>Momordica</taxon>
    </lineage>
</organism>
<dbReference type="PROSITE" id="PS50097">
    <property type="entry name" value="BTB"/>
    <property type="match status" value="1"/>
</dbReference>
<dbReference type="GeneID" id="111006478"/>
<dbReference type="CDD" id="cd14733">
    <property type="entry name" value="BACK"/>
    <property type="match status" value="1"/>
</dbReference>
<feature type="domain" description="BTB" evidence="4">
    <location>
        <begin position="98"/>
        <end position="169"/>
    </location>
</feature>
<dbReference type="SUPFAM" id="SSF54695">
    <property type="entry name" value="POZ domain"/>
    <property type="match status" value="1"/>
</dbReference>
<sequence>MDCSVCSAFPAMLRPPRNTICGSCHDGAKRLMNLIDHLQHDKAIASNNNVSSQLGHSCKTLANASKWVTELKEREEELEQKIDFLGEFVAAFRHRIHTDIQLKAGSAASPPVSAHRALLATRSEIFKNLLESDGCKAAPVEAITVPEMSHEELESLLEFLYGGNVAEERLEKHVYSLSLAADKYEIGYLQNFCERYMVRSLNCGNALDVVEVADVCSLGALKETAMDFIVKNMEEIVFSSRFDAFAIKNPHLSVQITRASLMDAKK</sequence>
<dbReference type="Gene3D" id="3.30.710.10">
    <property type="entry name" value="Potassium Channel Kv1.1, Chain A"/>
    <property type="match status" value="1"/>
</dbReference>
<dbReference type="InterPro" id="IPR011333">
    <property type="entry name" value="SKP1/BTB/POZ_sf"/>
</dbReference>
<evidence type="ECO:0000256" key="1">
    <source>
        <dbReference type="ARBA" id="ARBA00002668"/>
    </source>
</evidence>
<dbReference type="AlphaFoldDB" id="A0A6J1C156"/>
<evidence type="ECO:0000256" key="2">
    <source>
        <dbReference type="ARBA" id="ARBA00004906"/>
    </source>
</evidence>
<evidence type="ECO:0000259" key="4">
    <source>
        <dbReference type="PROSITE" id="PS50097"/>
    </source>
</evidence>
<dbReference type="RefSeq" id="XP_022134138.1">
    <property type="nucleotide sequence ID" value="XM_022278446.1"/>
</dbReference>
<comment type="function">
    <text evidence="1">May act as a substrate-specific adapter of an E3 ubiquitin-protein ligase complex (CUL3-RBX1-BTB) which mediates the ubiquitination and subsequent proteasomal degradation of target proteins.</text>
</comment>
<evidence type="ECO:0000256" key="3">
    <source>
        <dbReference type="SAM" id="Coils"/>
    </source>
</evidence>
<comment type="pathway">
    <text evidence="2">Protein modification; protein ubiquitination.</text>
</comment>
<dbReference type="Proteomes" id="UP000504603">
    <property type="component" value="Unplaced"/>
</dbReference>
<reference evidence="6" key="1">
    <citation type="submission" date="2025-08" db="UniProtKB">
        <authorList>
            <consortium name="RefSeq"/>
        </authorList>
    </citation>
    <scope>IDENTIFICATION</scope>
    <source>
        <strain evidence="6">OHB3-1</strain>
    </source>
</reference>
<dbReference type="PANTHER" id="PTHR47274">
    <property type="entry name" value="BTB/POZ DOMAIN CONTAINING PROTEIN, EXPRESSED-RELATED"/>
    <property type="match status" value="1"/>
</dbReference>
<dbReference type="InterPro" id="IPR044784">
    <property type="entry name" value="At1g01640-like"/>
</dbReference>
<proteinExistence type="predicted"/>
<evidence type="ECO:0000313" key="6">
    <source>
        <dbReference type="RefSeq" id="XP_022134138.1"/>
    </source>
</evidence>
<dbReference type="SMART" id="SM00225">
    <property type="entry name" value="BTB"/>
    <property type="match status" value="1"/>
</dbReference>
<dbReference type="KEGG" id="mcha:111006478"/>
<feature type="coiled-coil region" evidence="3">
    <location>
        <begin position="61"/>
        <end position="88"/>
    </location>
</feature>
<dbReference type="OrthoDB" id="6359943at2759"/>
<protein>
    <submittedName>
        <fullName evidence="6">BTB/POZ domain-containing protein At3g56230 isoform X1</fullName>
    </submittedName>
</protein>
<keyword evidence="3" id="KW-0175">Coiled coil</keyword>